<evidence type="ECO:0000313" key="3">
    <source>
        <dbReference type="Proteomes" id="UP000024635"/>
    </source>
</evidence>
<proteinExistence type="predicted"/>
<dbReference type="EMBL" id="JARK01001556">
    <property type="protein sequence ID" value="EYB90456.1"/>
    <property type="molecule type" value="Genomic_DNA"/>
</dbReference>
<dbReference type="Proteomes" id="UP000024635">
    <property type="component" value="Unassembled WGS sequence"/>
</dbReference>
<dbReference type="PANTHER" id="PTHR34228">
    <property type="entry name" value="PROTEIN CBG09474-RELATED"/>
    <property type="match status" value="1"/>
</dbReference>
<keyword evidence="1" id="KW-0472">Membrane</keyword>
<evidence type="ECO:0000313" key="2">
    <source>
        <dbReference type="EMBL" id="EYB90456.1"/>
    </source>
</evidence>
<accession>A0A016SJF9</accession>
<dbReference type="AlphaFoldDB" id="A0A016SJF9"/>
<gene>
    <name evidence="2" type="primary">Acey_s0220.g2532</name>
    <name evidence="2" type="ORF">Y032_0220g2532</name>
</gene>
<reference evidence="3" key="1">
    <citation type="journal article" date="2015" name="Nat. Genet.">
        <title>The genome and transcriptome of the zoonotic hookworm Ancylostoma ceylanicum identify infection-specific gene families.</title>
        <authorList>
            <person name="Schwarz E.M."/>
            <person name="Hu Y."/>
            <person name="Antoshechkin I."/>
            <person name="Miller M.M."/>
            <person name="Sternberg P.W."/>
            <person name="Aroian R.V."/>
        </authorList>
    </citation>
    <scope>NUCLEOTIDE SEQUENCE</scope>
    <source>
        <strain evidence="3">HY135</strain>
    </source>
</reference>
<name>A0A016SJF9_9BILA</name>
<sequence>MGDAKGCKAVALRRRATAIFADSLNSQSFNSLYYYTPYGAVVLSYAGKAASKVMEHHRLIILLVNVLSITTSNSPSLNDWSCGLTADDKARLYRLLDGKCSKYRAPVNFCCSLHMDCYKLQLGQRNCDSKLCLCVQKYSENNDSCAPAIVRSCKDARMYGASTYEGILKVAGGNVTKTPGIALKGESARLFREVFEECNDTTLSIKTCALNFNICVKKERSSVCRKYLSECITCGAKLQNSSTCEVALEKLRSSLGKPEDSAWSGSQKLMIWMTFAEILLTIILTGLAIVVPIRRKPQRMVSP</sequence>
<keyword evidence="1" id="KW-1133">Transmembrane helix</keyword>
<keyword evidence="1" id="KW-0812">Transmembrane</keyword>
<dbReference type="OrthoDB" id="5895740at2759"/>
<protein>
    <submittedName>
        <fullName evidence="2">Uncharacterized protein</fullName>
    </submittedName>
</protein>
<keyword evidence="3" id="KW-1185">Reference proteome</keyword>
<evidence type="ECO:0000256" key="1">
    <source>
        <dbReference type="SAM" id="Phobius"/>
    </source>
</evidence>
<feature type="transmembrane region" description="Helical" evidence="1">
    <location>
        <begin position="269"/>
        <end position="293"/>
    </location>
</feature>
<comment type="caution">
    <text evidence="2">The sequence shown here is derived from an EMBL/GenBank/DDBJ whole genome shotgun (WGS) entry which is preliminary data.</text>
</comment>
<organism evidence="2 3">
    <name type="scientific">Ancylostoma ceylanicum</name>
    <dbReference type="NCBI Taxonomy" id="53326"/>
    <lineage>
        <taxon>Eukaryota</taxon>
        <taxon>Metazoa</taxon>
        <taxon>Ecdysozoa</taxon>
        <taxon>Nematoda</taxon>
        <taxon>Chromadorea</taxon>
        <taxon>Rhabditida</taxon>
        <taxon>Rhabditina</taxon>
        <taxon>Rhabditomorpha</taxon>
        <taxon>Strongyloidea</taxon>
        <taxon>Ancylostomatidae</taxon>
        <taxon>Ancylostomatinae</taxon>
        <taxon>Ancylostoma</taxon>
    </lineage>
</organism>
<dbReference type="InterPro" id="IPR053322">
    <property type="entry name" value="PLA2-like"/>
</dbReference>